<reference evidence="7" key="1">
    <citation type="submission" date="2017-02" db="UniProtKB">
        <authorList>
            <consortium name="WormBaseParasite"/>
        </authorList>
    </citation>
    <scope>IDENTIFICATION</scope>
</reference>
<organism evidence="7">
    <name type="scientific">Rodentolepis nana</name>
    <name type="common">Dwarf tapeworm</name>
    <name type="synonym">Hymenolepis nana</name>
    <dbReference type="NCBI Taxonomy" id="102285"/>
    <lineage>
        <taxon>Eukaryota</taxon>
        <taxon>Metazoa</taxon>
        <taxon>Spiralia</taxon>
        <taxon>Lophotrochozoa</taxon>
        <taxon>Platyhelminthes</taxon>
        <taxon>Cestoda</taxon>
        <taxon>Eucestoda</taxon>
        <taxon>Cyclophyllidea</taxon>
        <taxon>Hymenolepididae</taxon>
        <taxon>Rodentolepis</taxon>
    </lineage>
</organism>
<proteinExistence type="predicted"/>
<evidence type="ECO:0000256" key="2">
    <source>
        <dbReference type="ARBA" id="ARBA00023027"/>
    </source>
</evidence>
<keyword evidence="6" id="KW-1185">Reference proteome</keyword>
<dbReference type="Proteomes" id="UP000278807">
    <property type="component" value="Unassembled WGS sequence"/>
</dbReference>
<name>A0A0R3TN94_RODNA</name>
<keyword evidence="2" id="KW-0520">NAD</keyword>
<evidence type="ECO:0000313" key="7">
    <source>
        <dbReference type="WBParaSite" id="HNAJ_0000883701-mRNA-1"/>
    </source>
</evidence>
<dbReference type="Pfam" id="PF02146">
    <property type="entry name" value="SIR2"/>
    <property type="match status" value="1"/>
</dbReference>
<comment type="caution">
    <text evidence="3">Lacks conserved residue(s) required for the propagation of feature annotation.</text>
</comment>
<dbReference type="InterPro" id="IPR050134">
    <property type="entry name" value="NAD-dep_sirtuin_deacylases"/>
</dbReference>
<dbReference type="STRING" id="102285.A0A0R3TN94"/>
<dbReference type="GO" id="GO:0017136">
    <property type="term" value="F:histone deacetylase activity, NAD-dependent"/>
    <property type="evidence" value="ECO:0007669"/>
    <property type="project" value="TreeGrafter"/>
</dbReference>
<dbReference type="PANTHER" id="PTHR11085:SF10">
    <property type="entry name" value="NAD-DEPENDENT PROTEIN DEACYLASE SIRTUIN-5, MITOCHONDRIAL-RELATED"/>
    <property type="match status" value="1"/>
</dbReference>
<dbReference type="Gene3D" id="3.40.50.1220">
    <property type="entry name" value="TPP-binding domain"/>
    <property type="match status" value="1"/>
</dbReference>
<dbReference type="InterPro" id="IPR003000">
    <property type="entry name" value="Sirtuin"/>
</dbReference>
<dbReference type="GO" id="GO:0005634">
    <property type="term" value="C:nucleus"/>
    <property type="evidence" value="ECO:0007669"/>
    <property type="project" value="TreeGrafter"/>
</dbReference>
<dbReference type="PANTHER" id="PTHR11085">
    <property type="entry name" value="NAD-DEPENDENT PROTEIN DEACYLASE SIRTUIN-5, MITOCHONDRIAL-RELATED"/>
    <property type="match status" value="1"/>
</dbReference>
<evidence type="ECO:0000256" key="1">
    <source>
        <dbReference type="ARBA" id="ARBA00022679"/>
    </source>
</evidence>
<dbReference type="PROSITE" id="PS50305">
    <property type="entry name" value="SIRTUIN"/>
    <property type="match status" value="1"/>
</dbReference>
<dbReference type="EMBL" id="UZAE01012402">
    <property type="protein sequence ID" value="VDO04979.1"/>
    <property type="molecule type" value="Genomic_DNA"/>
</dbReference>
<dbReference type="AlphaFoldDB" id="A0A0R3TN94"/>
<dbReference type="InterPro" id="IPR026590">
    <property type="entry name" value="Ssirtuin_cat_dom"/>
</dbReference>
<protein>
    <submittedName>
        <fullName evidence="7">Deacetylase sirtuin-type domain-containing protein</fullName>
    </submittedName>
</protein>
<dbReference type="OrthoDB" id="424302at2759"/>
<evidence type="ECO:0000313" key="5">
    <source>
        <dbReference type="EMBL" id="VDO04979.1"/>
    </source>
</evidence>
<gene>
    <name evidence="5" type="ORF">HNAJ_LOCUS8833</name>
</gene>
<dbReference type="SUPFAM" id="SSF52467">
    <property type="entry name" value="DHS-like NAD/FAD-binding domain"/>
    <property type="match status" value="1"/>
</dbReference>
<keyword evidence="1" id="KW-0808">Transferase</keyword>
<evidence type="ECO:0000259" key="4">
    <source>
        <dbReference type="PROSITE" id="PS50305"/>
    </source>
</evidence>
<evidence type="ECO:0000313" key="6">
    <source>
        <dbReference type="Proteomes" id="UP000278807"/>
    </source>
</evidence>
<accession>A0A0R3TN94</accession>
<reference evidence="5 6" key="2">
    <citation type="submission" date="2018-11" db="EMBL/GenBank/DDBJ databases">
        <authorList>
            <consortium name="Pathogen Informatics"/>
        </authorList>
    </citation>
    <scope>NUCLEOTIDE SEQUENCE [LARGE SCALE GENOMIC DNA]</scope>
</reference>
<dbReference type="InterPro" id="IPR029035">
    <property type="entry name" value="DHS-like_NAD/FAD-binding_dom"/>
</dbReference>
<feature type="domain" description="Deacetylase sirtuin-type" evidence="4">
    <location>
        <begin position="1"/>
        <end position="133"/>
    </location>
</feature>
<sequence>MNIEGPFRYFRAPDVSASSAPKIATKDLPHCIDCGGLLRPHVVWFGENLDPVDLGAAEQAALSADICLVVGTSSVVYPAAGLVLKAAKRGIPVAEINLEPTPATSAVPYDYFAVINMHLSAELQFLKSIKKSA</sequence>
<dbReference type="GO" id="GO:0070403">
    <property type="term" value="F:NAD+ binding"/>
    <property type="evidence" value="ECO:0007669"/>
    <property type="project" value="InterPro"/>
</dbReference>
<evidence type="ECO:0000256" key="3">
    <source>
        <dbReference type="PROSITE-ProRule" id="PRU00236"/>
    </source>
</evidence>
<dbReference type="WBParaSite" id="HNAJ_0000883701-mRNA-1">
    <property type="protein sequence ID" value="HNAJ_0000883701-mRNA-1"/>
    <property type="gene ID" value="HNAJ_0000883701"/>
</dbReference>